<dbReference type="GO" id="GO:0017061">
    <property type="term" value="F:S-methyl-5-thioadenosine phosphorylase activity"/>
    <property type="evidence" value="ECO:0007669"/>
    <property type="project" value="UniProtKB-EC"/>
</dbReference>
<comment type="catalytic activity">
    <reaction evidence="1">
        <text>inosine + phosphate = alpha-D-ribose 1-phosphate + hypoxanthine</text>
        <dbReference type="Rhea" id="RHEA:27646"/>
        <dbReference type="ChEBI" id="CHEBI:17368"/>
        <dbReference type="ChEBI" id="CHEBI:17596"/>
        <dbReference type="ChEBI" id="CHEBI:43474"/>
        <dbReference type="ChEBI" id="CHEBI:57720"/>
        <dbReference type="EC" id="2.4.2.1"/>
    </reaction>
    <physiologicalReaction direction="left-to-right" evidence="1">
        <dbReference type="Rhea" id="RHEA:27647"/>
    </physiologicalReaction>
</comment>
<evidence type="ECO:0000256" key="2">
    <source>
        <dbReference type="ARBA" id="ARBA00003215"/>
    </source>
</evidence>
<proteinExistence type="inferred from homology"/>
<evidence type="ECO:0000256" key="3">
    <source>
        <dbReference type="ARBA" id="ARBA00007353"/>
    </source>
</evidence>
<keyword evidence="5" id="KW-0479">Metal-binding</keyword>
<comment type="catalytic activity">
    <reaction evidence="9">
        <text>adenosine + phosphate = alpha-D-ribose 1-phosphate + adenine</text>
        <dbReference type="Rhea" id="RHEA:27642"/>
        <dbReference type="ChEBI" id="CHEBI:16335"/>
        <dbReference type="ChEBI" id="CHEBI:16708"/>
        <dbReference type="ChEBI" id="CHEBI:43474"/>
        <dbReference type="ChEBI" id="CHEBI:57720"/>
        <dbReference type="EC" id="2.4.2.1"/>
    </reaction>
    <physiologicalReaction direction="left-to-right" evidence="9">
        <dbReference type="Rhea" id="RHEA:27643"/>
    </physiologicalReaction>
</comment>
<evidence type="ECO:0000313" key="13">
    <source>
        <dbReference type="Proteomes" id="UP000580568"/>
    </source>
</evidence>
<comment type="similarity">
    <text evidence="3 11">Belongs to the purine nucleoside phosphorylase YfiH/LACC1 family.</text>
</comment>
<keyword evidence="7" id="KW-0862">Zinc</keyword>
<keyword evidence="4" id="KW-0808">Transferase</keyword>
<evidence type="ECO:0000256" key="10">
    <source>
        <dbReference type="ARBA" id="ARBA00049893"/>
    </source>
</evidence>
<keyword evidence="6" id="KW-0378">Hydrolase</keyword>
<evidence type="ECO:0000256" key="9">
    <source>
        <dbReference type="ARBA" id="ARBA00048968"/>
    </source>
</evidence>
<reference evidence="12 13" key="1">
    <citation type="submission" date="2020-07" db="EMBL/GenBank/DDBJ databases">
        <title>A new beta-1,3-glucan-decomposing anaerobic bacterium isolated from anoxic soil subjected to biological soil disinfestation.</title>
        <authorList>
            <person name="Ueki A."/>
            <person name="Tonouchi A."/>
        </authorList>
    </citation>
    <scope>NUCLEOTIDE SEQUENCE [LARGE SCALE GENOMIC DNA]</scope>
    <source>
        <strain evidence="12 13">TW1</strain>
    </source>
</reference>
<dbReference type="AlphaFoldDB" id="A0A6V8SDI2"/>
<protein>
    <recommendedName>
        <fullName evidence="11">Purine nucleoside phosphorylase</fullName>
    </recommendedName>
</protein>
<organism evidence="12 13">
    <name type="scientific">Clostridium fungisolvens</name>
    <dbReference type="NCBI Taxonomy" id="1604897"/>
    <lineage>
        <taxon>Bacteria</taxon>
        <taxon>Bacillati</taxon>
        <taxon>Bacillota</taxon>
        <taxon>Clostridia</taxon>
        <taxon>Eubacteriales</taxon>
        <taxon>Clostridiaceae</taxon>
        <taxon>Clostridium</taxon>
    </lineage>
</organism>
<dbReference type="InterPro" id="IPR003730">
    <property type="entry name" value="Cu_polyphenol_OxRdtase"/>
</dbReference>
<dbReference type="PANTHER" id="PTHR30616">
    <property type="entry name" value="UNCHARACTERIZED PROTEIN YFIH"/>
    <property type="match status" value="1"/>
</dbReference>
<evidence type="ECO:0000256" key="6">
    <source>
        <dbReference type="ARBA" id="ARBA00022801"/>
    </source>
</evidence>
<dbReference type="InterPro" id="IPR011324">
    <property type="entry name" value="Cytotoxic_necrot_fac-like_cat"/>
</dbReference>
<dbReference type="CDD" id="cd16833">
    <property type="entry name" value="YfiH"/>
    <property type="match status" value="1"/>
</dbReference>
<dbReference type="SUPFAM" id="SSF64438">
    <property type="entry name" value="CNF1/YfiH-like putative cysteine hydrolases"/>
    <property type="match status" value="1"/>
</dbReference>
<evidence type="ECO:0000256" key="4">
    <source>
        <dbReference type="ARBA" id="ARBA00022679"/>
    </source>
</evidence>
<gene>
    <name evidence="12" type="ORF">bsdtw1_01378</name>
</gene>
<comment type="function">
    <text evidence="2">Purine nucleoside enzyme that catalyzes the phosphorolysis of adenosine and inosine nucleosides, yielding D-ribose 1-phosphate and the respective free bases, adenine and hypoxanthine. Also catalyzes the phosphorolysis of S-methyl-5'-thioadenosine into adenine and S-methyl-5-thio-alpha-D-ribose 1-phosphate. Also has adenosine deaminase activity.</text>
</comment>
<dbReference type="GO" id="GO:0005507">
    <property type="term" value="F:copper ion binding"/>
    <property type="evidence" value="ECO:0007669"/>
    <property type="project" value="TreeGrafter"/>
</dbReference>
<dbReference type="NCBIfam" id="TIGR00726">
    <property type="entry name" value="peptidoglycan editing factor PgeF"/>
    <property type="match status" value="1"/>
</dbReference>
<evidence type="ECO:0000256" key="7">
    <source>
        <dbReference type="ARBA" id="ARBA00022833"/>
    </source>
</evidence>
<dbReference type="Gene3D" id="3.60.140.10">
    <property type="entry name" value="CNF1/YfiH-like putative cysteine hydrolases"/>
    <property type="match status" value="1"/>
</dbReference>
<dbReference type="RefSeq" id="WP_183276818.1">
    <property type="nucleotide sequence ID" value="NZ_BLZR01000001.1"/>
</dbReference>
<keyword evidence="13" id="KW-1185">Reference proteome</keyword>
<sequence>MKEKMLNDFQILTYEDPLVELGVTTALNDANFKFDTEEGKNNLIKLKDDLQVKKICYLKQIHSDKIIIANDDVVLDGQVEGDSLITSSVDTIIGVFTADCVPVLIWDSNKKVIAAVHSGWKGTFDSIVKKTIEVMIKDFNCESSSIKVFIGPHIRQCCYEVSEELIDKFKKNNLYKEEDINNGRFLNLEKCIEVQLKYLGINEDNIIKSGSCTLCEKNIKLHSYRKDGEHSGRMFTYIYFK</sequence>
<dbReference type="PANTHER" id="PTHR30616:SF2">
    <property type="entry name" value="PURINE NUCLEOSIDE PHOSPHORYLASE LACC1"/>
    <property type="match status" value="1"/>
</dbReference>
<evidence type="ECO:0000256" key="8">
    <source>
        <dbReference type="ARBA" id="ARBA00047989"/>
    </source>
</evidence>
<evidence type="ECO:0000313" key="12">
    <source>
        <dbReference type="EMBL" id="GFP75304.1"/>
    </source>
</evidence>
<dbReference type="EMBL" id="BLZR01000001">
    <property type="protein sequence ID" value="GFP75304.1"/>
    <property type="molecule type" value="Genomic_DNA"/>
</dbReference>
<evidence type="ECO:0000256" key="1">
    <source>
        <dbReference type="ARBA" id="ARBA00000553"/>
    </source>
</evidence>
<name>A0A6V8SDI2_9CLOT</name>
<dbReference type="InterPro" id="IPR038371">
    <property type="entry name" value="Cu_polyphenol_OxRdtase_sf"/>
</dbReference>
<dbReference type="Pfam" id="PF02578">
    <property type="entry name" value="Cu-oxidase_4"/>
    <property type="match status" value="1"/>
</dbReference>
<comment type="caution">
    <text evidence="12">The sequence shown here is derived from an EMBL/GenBank/DDBJ whole genome shotgun (WGS) entry which is preliminary data.</text>
</comment>
<evidence type="ECO:0000256" key="11">
    <source>
        <dbReference type="RuleBase" id="RU361274"/>
    </source>
</evidence>
<dbReference type="GO" id="GO:0016787">
    <property type="term" value="F:hydrolase activity"/>
    <property type="evidence" value="ECO:0007669"/>
    <property type="project" value="UniProtKB-KW"/>
</dbReference>
<dbReference type="Proteomes" id="UP000580568">
    <property type="component" value="Unassembled WGS sequence"/>
</dbReference>
<comment type="catalytic activity">
    <reaction evidence="8">
        <text>adenosine + H2O + H(+) = inosine + NH4(+)</text>
        <dbReference type="Rhea" id="RHEA:24408"/>
        <dbReference type="ChEBI" id="CHEBI:15377"/>
        <dbReference type="ChEBI" id="CHEBI:15378"/>
        <dbReference type="ChEBI" id="CHEBI:16335"/>
        <dbReference type="ChEBI" id="CHEBI:17596"/>
        <dbReference type="ChEBI" id="CHEBI:28938"/>
        <dbReference type="EC" id="3.5.4.4"/>
    </reaction>
    <physiologicalReaction direction="left-to-right" evidence="8">
        <dbReference type="Rhea" id="RHEA:24409"/>
    </physiologicalReaction>
</comment>
<comment type="catalytic activity">
    <reaction evidence="10">
        <text>S-methyl-5'-thioadenosine + phosphate = 5-(methylsulfanyl)-alpha-D-ribose 1-phosphate + adenine</text>
        <dbReference type="Rhea" id="RHEA:11852"/>
        <dbReference type="ChEBI" id="CHEBI:16708"/>
        <dbReference type="ChEBI" id="CHEBI:17509"/>
        <dbReference type="ChEBI" id="CHEBI:43474"/>
        <dbReference type="ChEBI" id="CHEBI:58533"/>
        <dbReference type="EC" id="2.4.2.28"/>
    </reaction>
    <physiologicalReaction direction="left-to-right" evidence="10">
        <dbReference type="Rhea" id="RHEA:11853"/>
    </physiologicalReaction>
</comment>
<evidence type="ECO:0000256" key="5">
    <source>
        <dbReference type="ARBA" id="ARBA00022723"/>
    </source>
</evidence>
<accession>A0A6V8SDI2</accession>